<dbReference type="InterPro" id="IPR011990">
    <property type="entry name" value="TPR-like_helical_dom_sf"/>
</dbReference>
<dbReference type="InterPro" id="IPR019734">
    <property type="entry name" value="TPR_rpt"/>
</dbReference>
<dbReference type="SUPFAM" id="SSF48452">
    <property type="entry name" value="TPR-like"/>
    <property type="match status" value="1"/>
</dbReference>
<dbReference type="Pfam" id="PF14559">
    <property type="entry name" value="TPR_19"/>
    <property type="match status" value="1"/>
</dbReference>
<proteinExistence type="predicted"/>
<dbReference type="OrthoDB" id="7388953at2"/>
<protein>
    <submittedName>
        <fullName evidence="4">Tetratricopeptide repeat protein</fullName>
    </submittedName>
</protein>
<feature type="signal peptide" evidence="2">
    <location>
        <begin position="1"/>
        <end position="23"/>
    </location>
</feature>
<keyword evidence="1" id="KW-0802">TPR repeat</keyword>
<feature type="repeat" description="TPR" evidence="1">
    <location>
        <begin position="78"/>
        <end position="111"/>
    </location>
</feature>
<dbReference type="Pfam" id="PF05036">
    <property type="entry name" value="SPOR"/>
    <property type="match status" value="1"/>
</dbReference>
<dbReference type="InterPro" id="IPR036680">
    <property type="entry name" value="SPOR-like_sf"/>
</dbReference>
<feature type="domain" description="SPOR" evidence="3">
    <location>
        <begin position="335"/>
        <end position="412"/>
    </location>
</feature>
<sequence length="433" mass="44089">MKTKFLMAGLSALVLGGPMVGCTANGNGVASASDRAGALAAKSAASNAGRAQSALAKNNGQAAIGFAESAVALMPRSAEYRQLLAQSYMQGGRFASATQAYGDVLSLSPGNGKAALNLALSQVATGDWQAARTTLATYAGVIPASDRGLALSLAGDTAGGIEVLTALARSPATTAKVRQNLALSFALAGNWQAARVVAAADMAPGDVDARLEQWAAFAQPARASDQVAGLLGVRAVQDGGQPVALALNTAPVARDADPQALAAVAPVAEAPMATSPVAVAMAPAANGATKITYAPRQEVVQALPAMLLRPAGAMKVALASRPAATVADTARKPATGNWFVQLGAFDSAGVAKDAWGRATRRFAAFAGHTPNGMNFRAKGEDFYRLSVGGFSRADADSVCRQYRARGGTCFVRLNAGDQMAQWVRKTGMQLASR</sequence>
<evidence type="ECO:0000256" key="2">
    <source>
        <dbReference type="SAM" id="SignalP"/>
    </source>
</evidence>
<comment type="caution">
    <text evidence="4">The sequence shown here is derived from an EMBL/GenBank/DDBJ whole genome shotgun (WGS) entry which is preliminary data.</text>
</comment>
<reference evidence="4 5" key="1">
    <citation type="journal article" date="2013" name="Antonie Van Leeuwenhoek">
        <title>Sphingomonas ginsenosidivorax sp. nov., with the ability to transform ginsenosides.</title>
        <authorList>
            <person name="Jin X.F."/>
            <person name="Kim J.K."/>
            <person name="Liu Q.M."/>
            <person name="Kang M.S."/>
            <person name="He D."/>
            <person name="Jin F.X."/>
            <person name="Kim S.C."/>
            <person name="Im W.T."/>
        </authorList>
    </citation>
    <scope>NUCLEOTIDE SEQUENCE [LARGE SCALE GENOMIC DNA]</scope>
    <source>
        <strain evidence="4 5">KHI67</strain>
    </source>
</reference>
<evidence type="ECO:0000313" key="5">
    <source>
        <dbReference type="Proteomes" id="UP000321250"/>
    </source>
</evidence>
<dbReference type="Gene3D" id="1.25.40.10">
    <property type="entry name" value="Tetratricopeptide repeat domain"/>
    <property type="match status" value="1"/>
</dbReference>
<dbReference type="AlphaFoldDB" id="A0A5C6UF55"/>
<dbReference type="InterPro" id="IPR007730">
    <property type="entry name" value="SPOR-like_dom"/>
</dbReference>
<evidence type="ECO:0000259" key="3">
    <source>
        <dbReference type="Pfam" id="PF05036"/>
    </source>
</evidence>
<dbReference type="RefSeq" id="WP_147080916.1">
    <property type="nucleotide sequence ID" value="NZ_VOQR01000001.1"/>
</dbReference>
<gene>
    <name evidence="4" type="ORF">FSB78_06220</name>
</gene>
<accession>A0A5C6UF55</accession>
<dbReference type="SUPFAM" id="SSF110997">
    <property type="entry name" value="Sporulation related repeat"/>
    <property type="match status" value="1"/>
</dbReference>
<dbReference type="GO" id="GO:0042834">
    <property type="term" value="F:peptidoglycan binding"/>
    <property type="evidence" value="ECO:0007669"/>
    <property type="project" value="InterPro"/>
</dbReference>
<dbReference type="Proteomes" id="UP000321250">
    <property type="component" value="Unassembled WGS sequence"/>
</dbReference>
<dbReference type="EMBL" id="VOQR01000001">
    <property type="protein sequence ID" value="TXC70578.1"/>
    <property type="molecule type" value="Genomic_DNA"/>
</dbReference>
<keyword evidence="2" id="KW-0732">Signal</keyword>
<dbReference type="Gene3D" id="3.30.70.1070">
    <property type="entry name" value="Sporulation related repeat"/>
    <property type="match status" value="1"/>
</dbReference>
<dbReference type="PROSITE" id="PS50005">
    <property type="entry name" value="TPR"/>
    <property type="match status" value="1"/>
</dbReference>
<feature type="chain" id="PRO_5023124396" evidence="2">
    <location>
        <begin position="24"/>
        <end position="433"/>
    </location>
</feature>
<organism evidence="4 5">
    <name type="scientific">Sphingomonas ginsenosidivorax</name>
    <dbReference type="NCBI Taxonomy" id="862135"/>
    <lineage>
        <taxon>Bacteria</taxon>
        <taxon>Pseudomonadati</taxon>
        <taxon>Pseudomonadota</taxon>
        <taxon>Alphaproteobacteria</taxon>
        <taxon>Sphingomonadales</taxon>
        <taxon>Sphingomonadaceae</taxon>
        <taxon>Sphingomonas</taxon>
    </lineage>
</organism>
<name>A0A5C6UF55_9SPHN</name>
<keyword evidence="5" id="KW-1185">Reference proteome</keyword>
<evidence type="ECO:0000313" key="4">
    <source>
        <dbReference type="EMBL" id="TXC70578.1"/>
    </source>
</evidence>
<evidence type="ECO:0000256" key="1">
    <source>
        <dbReference type="PROSITE-ProRule" id="PRU00339"/>
    </source>
</evidence>